<reference evidence="6" key="1">
    <citation type="submission" date="2022-10" db="EMBL/GenBank/DDBJ databases">
        <title>The complete genomes of actinobacterial strains from the NBC collection.</title>
        <authorList>
            <person name="Joergensen T.S."/>
            <person name="Alvarez Arevalo M."/>
            <person name="Sterndorff E.B."/>
            <person name="Faurdal D."/>
            <person name="Vuksanovic O."/>
            <person name="Mourched A.-S."/>
            <person name="Charusanti P."/>
            <person name="Shaw S."/>
            <person name="Blin K."/>
            <person name="Weber T."/>
        </authorList>
    </citation>
    <scope>NUCLEOTIDE SEQUENCE</scope>
    <source>
        <strain evidence="6">NBC_01393</strain>
    </source>
</reference>
<dbReference type="GO" id="GO:0005829">
    <property type="term" value="C:cytosol"/>
    <property type="evidence" value="ECO:0007669"/>
    <property type="project" value="TreeGrafter"/>
</dbReference>
<feature type="domain" description="Luciferase-like" evidence="5">
    <location>
        <begin position="4"/>
        <end position="314"/>
    </location>
</feature>
<dbReference type="InterPro" id="IPR011251">
    <property type="entry name" value="Luciferase-like_dom"/>
</dbReference>
<evidence type="ECO:0000256" key="2">
    <source>
        <dbReference type="ARBA" id="ARBA00022630"/>
    </source>
</evidence>
<dbReference type="GO" id="GO:0004497">
    <property type="term" value="F:monooxygenase activity"/>
    <property type="evidence" value="ECO:0007669"/>
    <property type="project" value="UniProtKB-KW"/>
</dbReference>
<keyword evidence="2" id="KW-0285">Flavoprotein</keyword>
<name>A0AAU3ID29_9ACTN</name>
<sequence>MHSRIGLFLSPVHETGQDPHLAVRRNLDLVEHADRLNFDEAWFGEHHTLGWGLVGAPETMIAAASQRTGQIKLAHGVVPLSGHHPFHVASRAVHLDHLSRGRYILGVGPGVPFDAKMFGLAPDVQRRRLDEALPTVLELVNGDSRITRKTDWYELQDAKLQLPRFNPGGIEVAMATSGTSSSSPRLVGKYGLSMTSFALPFALMTPGAPDHIGLAQQWKYAEESADEHGQTLRREDWRIALPVHVAETRAEAFADVREGYDRWLFEYFGKAAGREVISPDTPRERALEARVEAGGALVGSVEDVVQGIRRMQEATGGFGKLLVYVADWTSYEKTNRSLELLARYVSPQITGSASRPQEAVDWAIASRAGR</sequence>
<dbReference type="InterPro" id="IPR036661">
    <property type="entry name" value="Luciferase-like_sf"/>
</dbReference>
<evidence type="ECO:0000256" key="4">
    <source>
        <dbReference type="ARBA" id="ARBA00023033"/>
    </source>
</evidence>
<gene>
    <name evidence="6" type="ORF">OG699_43385</name>
</gene>
<organism evidence="6">
    <name type="scientific">Streptomyces sp. NBC_01393</name>
    <dbReference type="NCBI Taxonomy" id="2903851"/>
    <lineage>
        <taxon>Bacteria</taxon>
        <taxon>Bacillati</taxon>
        <taxon>Actinomycetota</taxon>
        <taxon>Actinomycetes</taxon>
        <taxon>Kitasatosporales</taxon>
        <taxon>Streptomycetaceae</taxon>
        <taxon>Streptomyces</taxon>
    </lineage>
</organism>
<keyword evidence="3" id="KW-0560">Oxidoreductase</keyword>
<evidence type="ECO:0000256" key="3">
    <source>
        <dbReference type="ARBA" id="ARBA00023002"/>
    </source>
</evidence>
<evidence type="ECO:0000259" key="5">
    <source>
        <dbReference type="Pfam" id="PF00296"/>
    </source>
</evidence>
<dbReference type="Gene3D" id="3.20.20.30">
    <property type="entry name" value="Luciferase-like domain"/>
    <property type="match status" value="1"/>
</dbReference>
<proteinExistence type="inferred from homology"/>
<accession>A0AAU3ID29</accession>
<dbReference type="InterPro" id="IPR050766">
    <property type="entry name" value="Bact_Lucif_Oxidored"/>
</dbReference>
<dbReference type="AlphaFoldDB" id="A0AAU3ID29"/>
<dbReference type="EMBL" id="CP109546">
    <property type="protein sequence ID" value="WTZ14202.1"/>
    <property type="molecule type" value="Genomic_DNA"/>
</dbReference>
<dbReference type="Pfam" id="PF00296">
    <property type="entry name" value="Bac_luciferase"/>
    <property type="match status" value="1"/>
</dbReference>
<keyword evidence="4" id="KW-0503">Monooxygenase</keyword>
<dbReference type="SUPFAM" id="SSF51679">
    <property type="entry name" value="Bacterial luciferase-like"/>
    <property type="match status" value="1"/>
</dbReference>
<protein>
    <submittedName>
        <fullName evidence="6">LLM class flavin-dependent oxidoreductase</fullName>
    </submittedName>
</protein>
<dbReference type="PANTHER" id="PTHR30137:SF16">
    <property type="entry name" value="BLL0895 PROTEIN"/>
    <property type="match status" value="1"/>
</dbReference>
<evidence type="ECO:0000313" key="6">
    <source>
        <dbReference type="EMBL" id="WTZ14202.1"/>
    </source>
</evidence>
<comment type="similarity">
    <text evidence="1">Belongs to the bacterial luciferase oxidoreductase family.</text>
</comment>
<dbReference type="GO" id="GO:0016705">
    <property type="term" value="F:oxidoreductase activity, acting on paired donors, with incorporation or reduction of molecular oxygen"/>
    <property type="evidence" value="ECO:0007669"/>
    <property type="project" value="InterPro"/>
</dbReference>
<dbReference type="PANTHER" id="PTHR30137">
    <property type="entry name" value="LUCIFERASE-LIKE MONOOXYGENASE"/>
    <property type="match status" value="1"/>
</dbReference>
<evidence type="ECO:0000256" key="1">
    <source>
        <dbReference type="ARBA" id="ARBA00010426"/>
    </source>
</evidence>